<name>A0AAV1EE21_OLDCO</name>
<dbReference type="InterPro" id="IPR001810">
    <property type="entry name" value="F-box_dom"/>
</dbReference>
<evidence type="ECO:0000313" key="2">
    <source>
        <dbReference type="EMBL" id="CAI9117833.1"/>
    </source>
</evidence>
<dbReference type="PROSITE" id="PS50181">
    <property type="entry name" value="FBOX"/>
    <property type="match status" value="1"/>
</dbReference>
<dbReference type="EMBL" id="OX459126">
    <property type="protein sequence ID" value="CAI9117833.1"/>
    <property type="molecule type" value="Genomic_DNA"/>
</dbReference>
<evidence type="ECO:0000313" key="3">
    <source>
        <dbReference type="Proteomes" id="UP001161247"/>
    </source>
</evidence>
<dbReference type="Pfam" id="PF07734">
    <property type="entry name" value="FBA_1"/>
    <property type="match status" value="1"/>
</dbReference>
<proteinExistence type="predicted"/>
<protein>
    <submittedName>
        <fullName evidence="2">OLC1v1019318C1</fullName>
    </submittedName>
</protein>
<organism evidence="2 3">
    <name type="scientific">Oldenlandia corymbosa var. corymbosa</name>
    <dbReference type="NCBI Taxonomy" id="529605"/>
    <lineage>
        <taxon>Eukaryota</taxon>
        <taxon>Viridiplantae</taxon>
        <taxon>Streptophyta</taxon>
        <taxon>Embryophyta</taxon>
        <taxon>Tracheophyta</taxon>
        <taxon>Spermatophyta</taxon>
        <taxon>Magnoliopsida</taxon>
        <taxon>eudicotyledons</taxon>
        <taxon>Gunneridae</taxon>
        <taxon>Pentapetalae</taxon>
        <taxon>asterids</taxon>
        <taxon>lamiids</taxon>
        <taxon>Gentianales</taxon>
        <taxon>Rubiaceae</taxon>
        <taxon>Rubioideae</taxon>
        <taxon>Spermacoceae</taxon>
        <taxon>Hedyotis-Oldenlandia complex</taxon>
        <taxon>Oldenlandia</taxon>
    </lineage>
</organism>
<evidence type="ECO:0000259" key="1">
    <source>
        <dbReference type="PROSITE" id="PS50181"/>
    </source>
</evidence>
<dbReference type="Proteomes" id="UP001161247">
    <property type="component" value="Chromosome 9"/>
</dbReference>
<dbReference type="AlphaFoldDB" id="A0AAV1EE21"/>
<dbReference type="SUPFAM" id="SSF81383">
    <property type="entry name" value="F-box domain"/>
    <property type="match status" value="1"/>
</dbReference>
<dbReference type="InterPro" id="IPR050796">
    <property type="entry name" value="SCF_F-box_component"/>
</dbReference>
<accession>A0AAV1EE21</accession>
<keyword evidence="3" id="KW-1185">Reference proteome</keyword>
<dbReference type="PANTHER" id="PTHR31672:SF13">
    <property type="entry name" value="F-BOX PROTEIN CPR30-LIKE"/>
    <property type="match status" value="1"/>
</dbReference>
<reference evidence="2" key="1">
    <citation type="submission" date="2023-03" db="EMBL/GenBank/DDBJ databases">
        <authorList>
            <person name="Julca I."/>
        </authorList>
    </citation>
    <scope>NUCLEOTIDE SEQUENCE</scope>
</reference>
<dbReference type="Pfam" id="PF00646">
    <property type="entry name" value="F-box"/>
    <property type="match status" value="1"/>
</dbReference>
<feature type="domain" description="F-box" evidence="1">
    <location>
        <begin position="24"/>
        <end position="70"/>
    </location>
</feature>
<dbReference type="SMART" id="SM00256">
    <property type="entry name" value="FBOX"/>
    <property type="match status" value="1"/>
</dbReference>
<dbReference type="InterPro" id="IPR017451">
    <property type="entry name" value="F-box-assoc_interact_dom"/>
</dbReference>
<dbReference type="InterPro" id="IPR006527">
    <property type="entry name" value="F-box-assoc_dom_typ1"/>
</dbReference>
<sequence length="314" mass="35713">MKTIDQYLEGSPSSSSDINWEYDPLLIPNLPINLINEILLRLPAKSLGRFKCVSKPWLFLISSQRFIKAHLAIASGRDDFGHHSPSFTLVSADGHLGYEVLHYVSSLLYGASSETAIPKVFDIDLPHKSFWAVGSCNGLVLVTNRNNELFLCNPCTKELKKLPKNGMENRHFHHIYGFGYDKLHDDYKVLGLFKILSSTPGGIMVDYELKLFSLRNNLRHEIEVPENVDPGNCKGHYLKYLSGNIYWCITDGGTGRRRWKIVCFDLTNETYGELAQPKNEGRPYDYGLGVLGDRLLTFYDYKKSHADIWVMNDS</sequence>
<dbReference type="CDD" id="cd22157">
    <property type="entry name" value="F-box_AtFBW1-like"/>
    <property type="match status" value="1"/>
</dbReference>
<dbReference type="InterPro" id="IPR036047">
    <property type="entry name" value="F-box-like_dom_sf"/>
</dbReference>
<dbReference type="NCBIfam" id="TIGR01640">
    <property type="entry name" value="F_box_assoc_1"/>
    <property type="match status" value="1"/>
</dbReference>
<dbReference type="PANTHER" id="PTHR31672">
    <property type="entry name" value="BNACNNG10540D PROTEIN"/>
    <property type="match status" value="1"/>
</dbReference>
<gene>
    <name evidence="2" type="ORF">OLC1_LOCUS23832</name>
</gene>